<sequence>MHKIFMSEKCLRATHETNFMNENNDGELKLTKQHLAKHEEKLLRCTICNKHPSGQVWLTIETAISVTISQLLNISNTFIVTA</sequence>
<dbReference type="AlphaFoldDB" id="A0A8R1XR94"/>
<evidence type="ECO:0000313" key="1">
    <source>
        <dbReference type="EnsemblMetazoa" id="OVOC12820.1"/>
    </source>
</evidence>
<proteinExistence type="predicted"/>
<dbReference type="Proteomes" id="UP000024404">
    <property type="component" value="Unassembled WGS sequence"/>
</dbReference>
<reference evidence="2" key="1">
    <citation type="submission" date="2013-10" db="EMBL/GenBank/DDBJ databases">
        <title>Genome sequencing of Onchocerca volvulus.</title>
        <authorList>
            <person name="Cotton J."/>
            <person name="Tsai J."/>
            <person name="Stanley E."/>
            <person name="Tracey A."/>
            <person name="Holroyd N."/>
            <person name="Lustigman S."/>
            <person name="Berriman M."/>
        </authorList>
    </citation>
    <scope>NUCLEOTIDE SEQUENCE</scope>
</reference>
<dbReference type="EMBL" id="CMVM020000755">
    <property type="status" value="NOT_ANNOTATED_CDS"/>
    <property type="molecule type" value="Genomic_DNA"/>
</dbReference>
<dbReference type="EnsemblMetazoa" id="OVOC12820.1">
    <property type="protein sequence ID" value="OVOC12820.1"/>
    <property type="gene ID" value="WBGene00249629"/>
</dbReference>
<accession>A0A8R1XR94</accession>
<name>A0A8R1XR94_ONCVO</name>
<evidence type="ECO:0000313" key="2">
    <source>
        <dbReference type="Proteomes" id="UP000024404"/>
    </source>
</evidence>
<organism evidence="1 2">
    <name type="scientific">Onchocerca volvulus</name>
    <dbReference type="NCBI Taxonomy" id="6282"/>
    <lineage>
        <taxon>Eukaryota</taxon>
        <taxon>Metazoa</taxon>
        <taxon>Ecdysozoa</taxon>
        <taxon>Nematoda</taxon>
        <taxon>Chromadorea</taxon>
        <taxon>Rhabditida</taxon>
        <taxon>Spirurina</taxon>
        <taxon>Spiruromorpha</taxon>
        <taxon>Filarioidea</taxon>
        <taxon>Onchocercidae</taxon>
        <taxon>Onchocerca</taxon>
    </lineage>
</organism>
<keyword evidence="2" id="KW-1185">Reference proteome</keyword>
<reference evidence="1" key="2">
    <citation type="submission" date="2022-06" db="UniProtKB">
        <authorList>
            <consortium name="EnsemblMetazoa"/>
        </authorList>
    </citation>
    <scope>IDENTIFICATION</scope>
</reference>
<protein>
    <submittedName>
        <fullName evidence="1">Uncharacterized protein</fullName>
    </submittedName>
</protein>